<dbReference type="OrthoDB" id="8666017at2"/>
<evidence type="ECO:0000256" key="1">
    <source>
        <dbReference type="SAM" id="SignalP"/>
    </source>
</evidence>
<evidence type="ECO:0000313" key="3">
    <source>
        <dbReference type="Proteomes" id="UP000029444"/>
    </source>
</evidence>
<evidence type="ECO:0000313" key="2">
    <source>
        <dbReference type="EMBL" id="KGD66390.1"/>
    </source>
</evidence>
<dbReference type="PANTHER" id="PTHR43265">
    <property type="entry name" value="ESTERASE ESTD"/>
    <property type="match status" value="1"/>
</dbReference>
<dbReference type="SUPFAM" id="SSF53474">
    <property type="entry name" value="alpha/beta-Hydrolases"/>
    <property type="match status" value="1"/>
</dbReference>
<keyword evidence="2" id="KW-0378">Hydrolase</keyword>
<dbReference type="RefSeq" id="WP_052041259.1">
    <property type="nucleotide sequence ID" value="NZ_ARXV01000001.1"/>
</dbReference>
<dbReference type="PANTHER" id="PTHR43265:SF1">
    <property type="entry name" value="ESTERASE ESTD"/>
    <property type="match status" value="1"/>
</dbReference>
<organism evidence="2 3">
    <name type="scientific">Alcanivorax nanhaiticus</name>
    <dbReference type="NCBI Taxonomy" id="1177154"/>
    <lineage>
        <taxon>Bacteria</taxon>
        <taxon>Pseudomonadati</taxon>
        <taxon>Pseudomonadota</taxon>
        <taxon>Gammaproteobacteria</taxon>
        <taxon>Oceanospirillales</taxon>
        <taxon>Alcanivoracaceae</taxon>
        <taxon>Alcanivorax</taxon>
    </lineage>
</organism>
<dbReference type="AlphaFoldDB" id="A0A095UV14"/>
<dbReference type="Proteomes" id="UP000029444">
    <property type="component" value="Unassembled WGS sequence"/>
</dbReference>
<reference evidence="2 3" key="1">
    <citation type="submission" date="2012-09" db="EMBL/GenBank/DDBJ databases">
        <title>Genome Sequence of alkane-degrading Bacterium Alcanivorax sp. 19-m-6.</title>
        <authorList>
            <person name="Lai Q."/>
            <person name="Shao Z."/>
        </authorList>
    </citation>
    <scope>NUCLEOTIDE SEQUENCE [LARGE SCALE GENOMIC DNA]</scope>
    <source>
        <strain evidence="2 3">19-m-6</strain>
    </source>
</reference>
<comment type="caution">
    <text evidence="2">The sequence shown here is derived from an EMBL/GenBank/DDBJ whole genome shotgun (WGS) entry which is preliminary data.</text>
</comment>
<accession>A0A095UV14</accession>
<keyword evidence="3" id="KW-1185">Reference proteome</keyword>
<dbReference type="EMBL" id="ARXV01000001">
    <property type="protein sequence ID" value="KGD66390.1"/>
    <property type="molecule type" value="Genomic_DNA"/>
</dbReference>
<dbReference type="Gene3D" id="3.40.50.1820">
    <property type="entry name" value="alpha/beta hydrolase"/>
    <property type="match status" value="1"/>
</dbReference>
<dbReference type="InterPro" id="IPR029058">
    <property type="entry name" value="AB_hydrolase_fold"/>
</dbReference>
<dbReference type="InterPro" id="IPR053145">
    <property type="entry name" value="AB_hydrolase_Est10"/>
</dbReference>
<dbReference type="GO" id="GO:0052689">
    <property type="term" value="F:carboxylic ester hydrolase activity"/>
    <property type="evidence" value="ECO:0007669"/>
    <property type="project" value="TreeGrafter"/>
</dbReference>
<protein>
    <submittedName>
        <fullName evidence="2">Alpha/beta superfamily hydrolase</fullName>
    </submittedName>
</protein>
<keyword evidence="1" id="KW-0732">Signal</keyword>
<name>A0A095UV14_9GAMM</name>
<proteinExistence type="predicted"/>
<dbReference type="eggNOG" id="COG1073">
    <property type="taxonomic scope" value="Bacteria"/>
</dbReference>
<gene>
    <name evidence="2" type="ORF">Y5S_00057</name>
</gene>
<feature type="chain" id="PRO_5001919051" evidence="1">
    <location>
        <begin position="25"/>
        <end position="308"/>
    </location>
</feature>
<dbReference type="PATRIC" id="fig|1177154.3.peg.61"/>
<sequence>MKTKYLPAFTLSLLSMTAFGVLQAAEQSTIKRSDGTEIHFYLSDAEPPGDVLLVLIQGSDCNSVYRNDRINNEFSLVLPGADVLTVEKYGIDSGLEWSDDPERRDCPDAYIENDSPEQRVMDYTQVIGELRKDREYKQTVLLGGSEGAVVANHLTVELDYIDATVSINGGGRRFIDDVLHSIASQALSDEEYHESSKGFLGFYNHILNREPFAMNVSGHGYRWWRSMFEIDQTALLSQIDTPVLLVQAGMDKNVSVELAVEQAKILSGDKPNITFRVYEELDHSFEKPDGTSGVEQVIEDIKLWLSRL</sequence>
<dbReference type="STRING" id="1177154.Y5S_00057"/>
<feature type="signal peptide" evidence="1">
    <location>
        <begin position="1"/>
        <end position="24"/>
    </location>
</feature>